<evidence type="ECO:0000256" key="6">
    <source>
        <dbReference type="ARBA" id="ARBA00023010"/>
    </source>
</evidence>
<keyword evidence="5 9" id="KW-0653">Protein transport</keyword>
<comment type="subunit">
    <text evidence="9">Component of the nuclear pore complex (NPC).</text>
</comment>
<feature type="compositionally biased region" description="Acidic residues" evidence="10">
    <location>
        <begin position="95"/>
        <end position="108"/>
    </location>
</feature>
<gene>
    <name evidence="11" type="ORF">LTR62_003111</name>
</gene>
<dbReference type="GO" id="GO:0017056">
    <property type="term" value="F:structural constituent of nuclear pore"/>
    <property type="evidence" value="ECO:0007669"/>
    <property type="project" value="TreeGrafter"/>
</dbReference>
<keyword evidence="7 9" id="KW-0906">Nuclear pore complex</keyword>
<comment type="subcellular location">
    <subcellularLocation>
        <location evidence="1 9">Nucleus</location>
        <location evidence="1 9">Nuclear pore complex</location>
    </subcellularLocation>
</comment>
<sequence length="1021" mass="110565">MSFQFPTAMDSPATPKGKSKSLQSQPSTTPAGPPPSYNPYLTGASTTPAGPPPRSVYGSSFNAGNNTFGRRGNTPGRKGFGFTVPDSSPPRNEADEREDDDDDMEGSPEDFTTGERRGKDTFMSSILSAPRGLKRSRNGQVREQEGADYASMAKGLTDHARPLSLSEADDLVLQQEEIVARIDAAHDRAGVPQGAVELTLLWAKHSDNATKEGHLGPESDDLFTKANYLASLLLQVHHPHTSQQANAARSNVVAARNNSTKTTIPRALLDWLERYHNPFPDDFSTIRSHEPAPSAHERFWDSIYAALTRGKYQQAVHLLRTAHWEHAWTAEEDSQPHGYNDKQLDNIEEVAEQCARLLESCPAVRDGDWDIKSQEWADFRTSVQATVNELETFNGEEVDHDEEPSIGRGNVFSISAASKKAMAKLPMSIYENLRLAYQIILGDPQAITDASQDWLEATLYMTIWWDGSDGTADLTSPRKSLVVGSRQKPREVDIAPGFAYRARLAEAFVFAVAGQEDPVFHPDTLDLVHVGLGCILSGSEEGVVGILKTLSEVVVVGVVELGSIAGWLSEGVARPRSRGWVGEEDGLSSEDLMVLSHGPGSQRGNTTHSSGVNRDDILTCYATLLAERDVFRSSDGRTEREGWELAVPVLGRLDDEVAGQQKLTEILEQLDLSNETRVDKILSACQSLELEDQSRTIAERYADSLATLPEHDPTNPPYGPALIYYARAHATAKLKDTLGLLTSLCLLHSASIPAQADLDDRLASLLNAASDSNDRTALVALARNDPAAATLLAGSLSGYATLRRFYDLRDGTTKDKLQPLARARTAASALLAILGSAADCIHGGLFDPEIESVVPVDGVLVLLGEALPLINQIKRIFTREQVFTLLRIVEDFETCGGRVRGNAESLLRASLNAYRAHGKGKGSVSMPGGHDLRKSKSARPNTMMASTGGLGGSEWDLLAESVMIGSSGGNGKAVGQVDRGWDWRRGMEKLGGVEIGSREVIMLVRAALAGEVAAGWGGRWV</sequence>
<dbReference type="PANTHER" id="PTHR13373">
    <property type="entry name" value="FROUNT PROTEIN-RELATED"/>
    <property type="match status" value="1"/>
</dbReference>
<evidence type="ECO:0000256" key="1">
    <source>
        <dbReference type="ARBA" id="ARBA00004567"/>
    </source>
</evidence>
<dbReference type="GO" id="GO:0006406">
    <property type="term" value="P:mRNA export from nucleus"/>
    <property type="evidence" value="ECO:0007669"/>
    <property type="project" value="TreeGrafter"/>
</dbReference>
<evidence type="ECO:0000256" key="10">
    <source>
        <dbReference type="SAM" id="MobiDB-lite"/>
    </source>
</evidence>
<feature type="compositionally biased region" description="Polar residues" evidence="10">
    <location>
        <begin position="20"/>
        <end position="30"/>
    </location>
</feature>
<keyword evidence="9" id="KW-0472">Membrane</keyword>
<dbReference type="Pfam" id="PF07575">
    <property type="entry name" value="Nucleopor_Nup85"/>
    <property type="match status" value="2"/>
</dbReference>
<protein>
    <recommendedName>
        <fullName evidence="9">Nuclear pore complex protein Nup85</fullName>
    </recommendedName>
</protein>
<feature type="region of interest" description="Disordered" evidence="10">
    <location>
        <begin position="1"/>
        <end position="147"/>
    </location>
</feature>
<dbReference type="PANTHER" id="PTHR13373:SF21">
    <property type="entry name" value="NUCLEAR PORE COMPLEX PROTEIN NUP85"/>
    <property type="match status" value="1"/>
</dbReference>
<dbReference type="GO" id="GO:0031965">
    <property type="term" value="C:nuclear membrane"/>
    <property type="evidence" value="ECO:0007669"/>
    <property type="project" value="UniProtKB-UniRule"/>
</dbReference>
<keyword evidence="6 9" id="KW-0811">Translocation</keyword>
<keyword evidence="3 9" id="KW-0813">Transport</keyword>
<feature type="compositionally biased region" description="Polar residues" evidence="10">
    <location>
        <begin position="57"/>
        <end position="68"/>
    </location>
</feature>
<dbReference type="GO" id="GO:0006606">
    <property type="term" value="P:protein import into nucleus"/>
    <property type="evidence" value="ECO:0007669"/>
    <property type="project" value="TreeGrafter"/>
</dbReference>
<evidence type="ECO:0000256" key="5">
    <source>
        <dbReference type="ARBA" id="ARBA00022927"/>
    </source>
</evidence>
<evidence type="ECO:0000256" key="2">
    <source>
        <dbReference type="ARBA" id="ARBA00005573"/>
    </source>
</evidence>
<evidence type="ECO:0000256" key="8">
    <source>
        <dbReference type="ARBA" id="ARBA00023242"/>
    </source>
</evidence>
<evidence type="ECO:0000256" key="4">
    <source>
        <dbReference type="ARBA" id="ARBA00022816"/>
    </source>
</evidence>
<proteinExistence type="inferred from homology"/>
<evidence type="ECO:0000256" key="9">
    <source>
        <dbReference type="RuleBase" id="RU365073"/>
    </source>
</evidence>
<comment type="caution">
    <text evidence="11">The sequence shown here is derived from an EMBL/GenBank/DDBJ whole genome shotgun (WGS) entry which is preliminary data.</text>
</comment>
<dbReference type="EMBL" id="JAVRRL010000020">
    <property type="protein sequence ID" value="KAK5113988.1"/>
    <property type="molecule type" value="Genomic_DNA"/>
</dbReference>
<evidence type="ECO:0000313" key="11">
    <source>
        <dbReference type="EMBL" id="KAK5113988.1"/>
    </source>
</evidence>
<evidence type="ECO:0000256" key="7">
    <source>
        <dbReference type="ARBA" id="ARBA00023132"/>
    </source>
</evidence>
<accession>A0AAN7TJX7</accession>
<dbReference type="GO" id="GO:0045893">
    <property type="term" value="P:positive regulation of DNA-templated transcription"/>
    <property type="evidence" value="ECO:0007669"/>
    <property type="project" value="TreeGrafter"/>
</dbReference>
<comment type="similarity">
    <text evidence="2 9">Belongs to the nucleoporin Nup85 family.</text>
</comment>
<dbReference type="Proteomes" id="UP001310890">
    <property type="component" value="Unassembled WGS sequence"/>
</dbReference>
<dbReference type="GO" id="GO:0031080">
    <property type="term" value="C:nuclear pore outer ring"/>
    <property type="evidence" value="ECO:0007669"/>
    <property type="project" value="TreeGrafter"/>
</dbReference>
<keyword evidence="4 9" id="KW-0509">mRNA transport</keyword>
<name>A0AAN7TJX7_9PEZI</name>
<comment type="function">
    <text evidence="9">Functions as a component of the nuclear pore complex (NPC).</text>
</comment>
<feature type="region of interest" description="Disordered" evidence="10">
    <location>
        <begin position="919"/>
        <end position="941"/>
    </location>
</feature>
<evidence type="ECO:0000256" key="3">
    <source>
        <dbReference type="ARBA" id="ARBA00022448"/>
    </source>
</evidence>
<keyword evidence="8 9" id="KW-0539">Nucleus</keyword>
<organism evidence="11 12">
    <name type="scientific">Meristemomyces frigidus</name>
    <dbReference type="NCBI Taxonomy" id="1508187"/>
    <lineage>
        <taxon>Eukaryota</taxon>
        <taxon>Fungi</taxon>
        <taxon>Dikarya</taxon>
        <taxon>Ascomycota</taxon>
        <taxon>Pezizomycotina</taxon>
        <taxon>Dothideomycetes</taxon>
        <taxon>Dothideomycetidae</taxon>
        <taxon>Mycosphaerellales</taxon>
        <taxon>Teratosphaeriaceae</taxon>
        <taxon>Meristemomyces</taxon>
    </lineage>
</organism>
<dbReference type="InterPro" id="IPR011502">
    <property type="entry name" value="Nucleoporin_Nup85"/>
</dbReference>
<reference evidence="11" key="1">
    <citation type="submission" date="2023-08" db="EMBL/GenBank/DDBJ databases">
        <title>Black Yeasts Isolated from many extreme environments.</title>
        <authorList>
            <person name="Coleine C."/>
            <person name="Stajich J.E."/>
            <person name="Selbmann L."/>
        </authorList>
    </citation>
    <scope>NUCLEOTIDE SEQUENCE</scope>
    <source>
        <strain evidence="11">CCFEE 5401</strain>
    </source>
</reference>
<evidence type="ECO:0000313" key="12">
    <source>
        <dbReference type="Proteomes" id="UP001310890"/>
    </source>
</evidence>
<dbReference type="AlphaFoldDB" id="A0AAN7TJX7"/>